<dbReference type="Pfam" id="PF01339">
    <property type="entry name" value="CheB_methylest"/>
    <property type="match status" value="1"/>
</dbReference>
<feature type="active site" evidence="5">
    <location>
        <position position="148"/>
    </location>
</feature>
<dbReference type="PROSITE" id="PS50122">
    <property type="entry name" value="CHEB"/>
    <property type="match status" value="1"/>
</dbReference>
<comment type="catalytic activity">
    <reaction evidence="4">
        <text>[protein]-L-glutamate 5-O-methyl ester + H2O = L-glutamyl-[protein] + methanol + H(+)</text>
        <dbReference type="Rhea" id="RHEA:23236"/>
        <dbReference type="Rhea" id="RHEA-COMP:10208"/>
        <dbReference type="Rhea" id="RHEA-COMP:10311"/>
        <dbReference type="ChEBI" id="CHEBI:15377"/>
        <dbReference type="ChEBI" id="CHEBI:15378"/>
        <dbReference type="ChEBI" id="CHEBI:17790"/>
        <dbReference type="ChEBI" id="CHEBI:29973"/>
        <dbReference type="ChEBI" id="CHEBI:82795"/>
        <dbReference type="EC" id="3.1.1.61"/>
    </reaction>
</comment>
<evidence type="ECO:0000313" key="7">
    <source>
        <dbReference type="EMBL" id="MCU6705396.1"/>
    </source>
</evidence>
<gene>
    <name evidence="7" type="ORF">OCV57_05600</name>
</gene>
<feature type="active site" evidence="5">
    <location>
        <position position="174"/>
    </location>
</feature>
<dbReference type="EMBL" id="JAOQJZ010000004">
    <property type="protein sequence ID" value="MCU6705396.1"/>
    <property type="molecule type" value="Genomic_DNA"/>
</dbReference>
<dbReference type="Proteomes" id="UP001208131">
    <property type="component" value="Unassembled WGS sequence"/>
</dbReference>
<proteinExistence type="predicted"/>
<sequence length="329" mass="35788">MTPLFLVITENKTFAQLCRKALTNAGFQSSKLASACLSNGRKSVTALSPDYVLLDGDCQNNMDDYIISLAPRYSVPIIYLTIQHNNKYPMMQAGAIDVVYKPDGTPSDNERFQKRFTESIQRLEKARVNSVVHIPAINTSRIIAIGGSTGSTEALKAILKDLRHDLPPIVAVLHMPAGYTRIYAEQLCTETGHNVVEAKSGLYLSQGMVVIAQGGQHLRLFRDKKGYFVTSEAGVKVSGHCPSVDVLFDSVAYSAKRNAIGVILTGMGCDGAKGMLNMKKMGAYNIGQDAESSIVYGMPKAAYENGSVSKQCPLDKIAQEIHYRIDSGL</sequence>
<evidence type="ECO:0000256" key="4">
    <source>
        <dbReference type="ARBA" id="ARBA00048267"/>
    </source>
</evidence>
<dbReference type="PANTHER" id="PTHR42872:SF6">
    <property type="entry name" value="PROTEIN-GLUTAMATE METHYLESTERASE_PROTEIN-GLUTAMINE GLUTAMINASE"/>
    <property type="match status" value="1"/>
</dbReference>
<dbReference type="GO" id="GO:0008984">
    <property type="term" value="F:protein-glutamate methylesterase activity"/>
    <property type="evidence" value="ECO:0007669"/>
    <property type="project" value="UniProtKB-EC"/>
</dbReference>
<dbReference type="InterPro" id="IPR000673">
    <property type="entry name" value="Sig_transdc_resp-reg_Me-estase"/>
</dbReference>
<dbReference type="Gene3D" id="3.40.50.2300">
    <property type="match status" value="1"/>
</dbReference>
<dbReference type="CDD" id="cd16432">
    <property type="entry name" value="CheB_Rec"/>
    <property type="match status" value="1"/>
</dbReference>
<keyword evidence="1 5" id="KW-0145">Chemotaxis</keyword>
<feature type="domain" description="CheB-type methylesterase" evidence="6">
    <location>
        <begin position="136"/>
        <end position="328"/>
    </location>
</feature>
<dbReference type="RefSeq" id="WP_267300737.1">
    <property type="nucleotide sequence ID" value="NZ_JAOQJZ010000004.1"/>
</dbReference>
<evidence type="ECO:0000313" key="8">
    <source>
        <dbReference type="Proteomes" id="UP001208131"/>
    </source>
</evidence>
<dbReference type="EC" id="3.1.1.61" evidence="3"/>
<dbReference type="GO" id="GO:0006935">
    <property type="term" value="P:chemotaxis"/>
    <property type="evidence" value="ECO:0007669"/>
    <property type="project" value="UniProtKB-UniRule"/>
</dbReference>
<dbReference type="PIRSF" id="PIRSF000876">
    <property type="entry name" value="RR_chemtxs_CheB"/>
    <property type="match status" value="1"/>
</dbReference>
<evidence type="ECO:0000256" key="2">
    <source>
        <dbReference type="ARBA" id="ARBA00022801"/>
    </source>
</evidence>
<dbReference type="SUPFAM" id="SSF52172">
    <property type="entry name" value="CheY-like"/>
    <property type="match status" value="1"/>
</dbReference>
<dbReference type="InterPro" id="IPR011006">
    <property type="entry name" value="CheY-like_superfamily"/>
</dbReference>
<dbReference type="AlphaFoldDB" id="A0AAE3IHU6"/>
<evidence type="ECO:0000259" key="6">
    <source>
        <dbReference type="PROSITE" id="PS50122"/>
    </source>
</evidence>
<dbReference type="InterPro" id="IPR008248">
    <property type="entry name" value="CheB-like"/>
</dbReference>
<protein>
    <recommendedName>
        <fullName evidence="3">protein-glutamate methylesterase</fullName>
        <ecNumber evidence="3">3.1.1.61</ecNumber>
    </recommendedName>
</protein>
<organism evidence="7 8">
    <name type="scientific">Hominimerdicola aceti</name>
    <dbReference type="NCBI Taxonomy" id="2981726"/>
    <lineage>
        <taxon>Bacteria</taxon>
        <taxon>Bacillati</taxon>
        <taxon>Bacillota</taxon>
        <taxon>Clostridia</taxon>
        <taxon>Eubacteriales</taxon>
        <taxon>Oscillospiraceae</taxon>
        <taxon>Hominimerdicola</taxon>
    </lineage>
</organism>
<accession>A0AAE3IHU6</accession>
<dbReference type="PANTHER" id="PTHR42872">
    <property type="entry name" value="PROTEIN-GLUTAMATE METHYLESTERASE/PROTEIN-GLUTAMINE GLUTAMINASE"/>
    <property type="match status" value="1"/>
</dbReference>
<feature type="active site" evidence="5">
    <location>
        <position position="270"/>
    </location>
</feature>
<reference evidence="7 8" key="1">
    <citation type="journal article" date="2021" name="ISME Commun">
        <title>Automated analysis of genomic sequences facilitates high-throughput and comprehensive description of bacteria.</title>
        <authorList>
            <person name="Hitch T.C.A."/>
        </authorList>
    </citation>
    <scope>NUCLEOTIDE SEQUENCE [LARGE SCALE GENOMIC DNA]</scope>
    <source>
        <strain evidence="7 8">Sanger_31</strain>
    </source>
</reference>
<comment type="caution">
    <text evidence="7">The sequence shown here is derived from an EMBL/GenBank/DDBJ whole genome shotgun (WGS) entry which is preliminary data.</text>
</comment>
<dbReference type="Gene3D" id="3.40.50.180">
    <property type="entry name" value="Methylesterase CheB, C-terminal domain"/>
    <property type="match status" value="1"/>
</dbReference>
<keyword evidence="2 5" id="KW-0378">Hydrolase</keyword>
<evidence type="ECO:0000256" key="5">
    <source>
        <dbReference type="PROSITE-ProRule" id="PRU00050"/>
    </source>
</evidence>
<dbReference type="GO" id="GO:0005737">
    <property type="term" value="C:cytoplasm"/>
    <property type="evidence" value="ECO:0007669"/>
    <property type="project" value="InterPro"/>
</dbReference>
<dbReference type="GO" id="GO:0000156">
    <property type="term" value="F:phosphorelay response regulator activity"/>
    <property type="evidence" value="ECO:0007669"/>
    <property type="project" value="InterPro"/>
</dbReference>
<keyword evidence="8" id="KW-1185">Reference proteome</keyword>
<dbReference type="InterPro" id="IPR035909">
    <property type="entry name" value="CheB_C"/>
</dbReference>
<evidence type="ECO:0000256" key="3">
    <source>
        <dbReference type="ARBA" id="ARBA00039140"/>
    </source>
</evidence>
<evidence type="ECO:0000256" key="1">
    <source>
        <dbReference type="ARBA" id="ARBA00022500"/>
    </source>
</evidence>
<name>A0AAE3IHU6_9FIRM</name>
<dbReference type="SUPFAM" id="SSF52738">
    <property type="entry name" value="Methylesterase CheB, C-terminal domain"/>
    <property type="match status" value="1"/>
</dbReference>